<feature type="domain" description="Polysaccharide pyruvyl transferase" evidence="2">
    <location>
        <begin position="32"/>
        <end position="218"/>
    </location>
</feature>
<dbReference type="Proteomes" id="UP000218231">
    <property type="component" value="Unassembled WGS sequence"/>
</dbReference>
<comment type="caution">
    <text evidence="3">The sequence shown here is derived from an EMBL/GenBank/DDBJ whole genome shotgun (WGS) entry which is preliminary data.</text>
</comment>
<protein>
    <recommendedName>
        <fullName evidence="5">Glycosyltransferase 2-like domain-containing protein</fullName>
    </recommendedName>
</protein>
<dbReference type="OrthoDB" id="6134158at2759"/>
<dbReference type="PANTHER" id="PTHR43685:SF2">
    <property type="entry name" value="GLYCOSYLTRANSFERASE 2-LIKE DOMAIN-CONTAINING PROTEIN"/>
    <property type="match status" value="1"/>
</dbReference>
<dbReference type="InterPro" id="IPR007345">
    <property type="entry name" value="Polysacch_pyruvyl_Trfase"/>
</dbReference>
<accession>A0A2A2KBQ7</accession>
<dbReference type="InterPro" id="IPR029044">
    <property type="entry name" value="Nucleotide-diphossugar_trans"/>
</dbReference>
<keyword evidence="4" id="KW-1185">Reference proteome</keyword>
<dbReference type="InterPro" id="IPR001173">
    <property type="entry name" value="Glyco_trans_2-like"/>
</dbReference>
<dbReference type="Gene3D" id="3.90.550.10">
    <property type="entry name" value="Spore Coat Polysaccharide Biosynthesis Protein SpsA, Chain A"/>
    <property type="match status" value="1"/>
</dbReference>
<sequence length="504" mass="54616">MLRGITGRDPDYVCTWHDFDEQALRDACPDGIVFLHGGGNLGDIWPHHQQLRETVLEQLRDRIVVQLPQSIHFRDASAAVRFAGIAARHPQLTLYARDTASLAIAQQMVGTVASLAPDSAFALGGQARREPDVPVLALMRTDKERVDKTPALPAGAFVCDWLEDDDHLTGDHAALATARVARGLRLLSRGQTVATDRLHGHILALLLDIPHVVFDNDYGKIGRYVATWTRDSPRLLHALPSLLVCTRNRAAALPRLLASITHAAAQEGAPAIEVVIVDNGSTDATADRLEAWQAQQSFPVHLLQSDRPGLARARNVGLAAVRGAIVAMTDDDCRLHPDYFIALARCFAALDGSAIVGGRILPGDPNDLPITIKLEDHPMIATPDRFPGGFVMGANLAMTRDVLHRVGAFDERFGAGAPFRAAEDTDYLLRAQAAGIALRYEPHFVVDHHHGRRLAAEERALLAGTGGCCATSCRTSDRYVSTCYARSARIRAFGHSTRSACATS</sequence>
<dbReference type="PANTHER" id="PTHR43685">
    <property type="entry name" value="GLYCOSYLTRANSFERASE"/>
    <property type="match status" value="1"/>
</dbReference>
<name>A0A2A2KBQ7_9BILA</name>
<dbReference type="Pfam" id="PF04230">
    <property type="entry name" value="PS_pyruv_trans"/>
    <property type="match status" value="1"/>
</dbReference>
<dbReference type="SUPFAM" id="SSF53448">
    <property type="entry name" value="Nucleotide-diphospho-sugar transferases"/>
    <property type="match status" value="1"/>
</dbReference>
<dbReference type="EMBL" id="LIAE01009082">
    <property type="protein sequence ID" value="PAV71303.1"/>
    <property type="molecule type" value="Genomic_DNA"/>
</dbReference>
<dbReference type="CDD" id="cd00761">
    <property type="entry name" value="Glyco_tranf_GTA_type"/>
    <property type="match status" value="1"/>
</dbReference>
<evidence type="ECO:0000313" key="4">
    <source>
        <dbReference type="Proteomes" id="UP000218231"/>
    </source>
</evidence>
<feature type="domain" description="Glycosyltransferase 2-like" evidence="1">
    <location>
        <begin position="241"/>
        <end position="371"/>
    </location>
</feature>
<proteinExistence type="predicted"/>
<gene>
    <name evidence="3" type="ORF">WR25_12615</name>
</gene>
<evidence type="ECO:0000259" key="1">
    <source>
        <dbReference type="Pfam" id="PF00535"/>
    </source>
</evidence>
<dbReference type="STRING" id="2018661.A0A2A2KBQ7"/>
<reference evidence="3 4" key="1">
    <citation type="journal article" date="2017" name="Curr. Biol.">
        <title>Genome architecture and evolution of a unichromosomal asexual nematode.</title>
        <authorList>
            <person name="Fradin H."/>
            <person name="Zegar C."/>
            <person name="Gutwein M."/>
            <person name="Lucas J."/>
            <person name="Kovtun M."/>
            <person name="Corcoran D."/>
            <person name="Baugh L.R."/>
            <person name="Kiontke K."/>
            <person name="Gunsalus K."/>
            <person name="Fitch D.H."/>
            <person name="Piano F."/>
        </authorList>
    </citation>
    <scope>NUCLEOTIDE SEQUENCE [LARGE SCALE GENOMIC DNA]</scope>
    <source>
        <strain evidence="3">PF1309</strain>
    </source>
</reference>
<dbReference type="InterPro" id="IPR050834">
    <property type="entry name" value="Glycosyltransf_2"/>
</dbReference>
<evidence type="ECO:0000313" key="3">
    <source>
        <dbReference type="EMBL" id="PAV71303.1"/>
    </source>
</evidence>
<dbReference type="AlphaFoldDB" id="A0A2A2KBQ7"/>
<organism evidence="3 4">
    <name type="scientific">Diploscapter pachys</name>
    <dbReference type="NCBI Taxonomy" id="2018661"/>
    <lineage>
        <taxon>Eukaryota</taxon>
        <taxon>Metazoa</taxon>
        <taxon>Ecdysozoa</taxon>
        <taxon>Nematoda</taxon>
        <taxon>Chromadorea</taxon>
        <taxon>Rhabditida</taxon>
        <taxon>Rhabditina</taxon>
        <taxon>Rhabditomorpha</taxon>
        <taxon>Rhabditoidea</taxon>
        <taxon>Rhabditidae</taxon>
        <taxon>Diploscapter</taxon>
    </lineage>
</organism>
<evidence type="ECO:0008006" key="5">
    <source>
        <dbReference type="Google" id="ProtNLM"/>
    </source>
</evidence>
<evidence type="ECO:0000259" key="2">
    <source>
        <dbReference type="Pfam" id="PF04230"/>
    </source>
</evidence>
<dbReference type="Pfam" id="PF00535">
    <property type="entry name" value="Glycos_transf_2"/>
    <property type="match status" value="1"/>
</dbReference>